<name>A0ABN9QLA9_9DINO</name>
<feature type="region of interest" description="Disordered" evidence="1">
    <location>
        <begin position="85"/>
        <end position="171"/>
    </location>
</feature>
<gene>
    <name evidence="2" type="ORF">PCOR1329_LOCUS12421</name>
</gene>
<feature type="compositionally biased region" description="Basic residues" evidence="1">
    <location>
        <begin position="101"/>
        <end position="112"/>
    </location>
</feature>
<reference evidence="2" key="1">
    <citation type="submission" date="2023-10" db="EMBL/GenBank/DDBJ databases">
        <authorList>
            <person name="Chen Y."/>
            <person name="Shah S."/>
            <person name="Dougan E. K."/>
            <person name="Thang M."/>
            <person name="Chan C."/>
        </authorList>
    </citation>
    <scope>NUCLEOTIDE SEQUENCE [LARGE SCALE GENOMIC DNA]</scope>
</reference>
<dbReference type="EMBL" id="CAUYUJ010003623">
    <property type="protein sequence ID" value="CAK0806062.1"/>
    <property type="molecule type" value="Genomic_DNA"/>
</dbReference>
<sequence>ASLTQGPARRIPLCRRMPRNSGSSSSGSGEQGSSRTVLRHSRADRFFAWTSCLAASVERKRNESGKHCSKLEPCRRVVENRPSAHAGTRWAAGAHHERQPPRRPPRAARKVHPAAAEARPRRKRSPPPEVCEGAAESAANHTLASRRGSQTSDDTWWAVPKHGTPQTRQPVANRCVGGLASRRGFHISVDTRWTFADDGTPQITQSMASRCVDGSIAGGAGSMICSGCAGGAGRTAGRPGKPRLQAVRWPHIGVSQ</sequence>
<feature type="compositionally biased region" description="Polar residues" evidence="1">
    <location>
        <begin position="139"/>
        <end position="154"/>
    </location>
</feature>
<feature type="non-terminal residue" evidence="2">
    <location>
        <position position="1"/>
    </location>
</feature>
<accession>A0ABN9QLA9</accession>
<evidence type="ECO:0000313" key="3">
    <source>
        <dbReference type="Proteomes" id="UP001189429"/>
    </source>
</evidence>
<feature type="compositionally biased region" description="Low complexity" evidence="1">
    <location>
        <begin position="21"/>
        <end position="34"/>
    </location>
</feature>
<evidence type="ECO:0000313" key="2">
    <source>
        <dbReference type="EMBL" id="CAK0806062.1"/>
    </source>
</evidence>
<dbReference type="Proteomes" id="UP001189429">
    <property type="component" value="Unassembled WGS sequence"/>
</dbReference>
<organism evidence="2 3">
    <name type="scientific">Prorocentrum cordatum</name>
    <dbReference type="NCBI Taxonomy" id="2364126"/>
    <lineage>
        <taxon>Eukaryota</taxon>
        <taxon>Sar</taxon>
        <taxon>Alveolata</taxon>
        <taxon>Dinophyceae</taxon>
        <taxon>Prorocentrales</taxon>
        <taxon>Prorocentraceae</taxon>
        <taxon>Prorocentrum</taxon>
    </lineage>
</organism>
<feature type="region of interest" description="Disordered" evidence="1">
    <location>
        <begin position="1"/>
        <end position="40"/>
    </location>
</feature>
<comment type="caution">
    <text evidence="2">The sequence shown here is derived from an EMBL/GenBank/DDBJ whole genome shotgun (WGS) entry which is preliminary data.</text>
</comment>
<evidence type="ECO:0000256" key="1">
    <source>
        <dbReference type="SAM" id="MobiDB-lite"/>
    </source>
</evidence>
<protein>
    <submittedName>
        <fullName evidence="2">Uncharacterized protein</fullName>
    </submittedName>
</protein>
<keyword evidence="3" id="KW-1185">Reference proteome</keyword>
<proteinExistence type="predicted"/>